<protein>
    <submittedName>
        <fullName evidence="2">Alpha-glucan family phosphorylase</fullName>
    </submittedName>
</protein>
<dbReference type="GO" id="GO:0008184">
    <property type="term" value="F:glycogen phosphorylase activity"/>
    <property type="evidence" value="ECO:0007669"/>
    <property type="project" value="InterPro"/>
</dbReference>
<evidence type="ECO:0000313" key="3">
    <source>
        <dbReference type="Proteomes" id="UP000321926"/>
    </source>
</evidence>
<evidence type="ECO:0000256" key="1">
    <source>
        <dbReference type="ARBA" id="ARBA00006047"/>
    </source>
</evidence>
<keyword evidence="3" id="KW-1185">Reference proteome</keyword>
<comment type="caution">
    <text evidence="2">The sequence shown here is derived from an EMBL/GenBank/DDBJ whole genome shotgun (WGS) entry which is preliminary data.</text>
</comment>
<dbReference type="GO" id="GO:0030170">
    <property type="term" value="F:pyridoxal phosphate binding"/>
    <property type="evidence" value="ECO:0007669"/>
    <property type="project" value="InterPro"/>
</dbReference>
<comment type="similarity">
    <text evidence="1">Belongs to the glycogen phosphorylase family.</text>
</comment>
<dbReference type="Gene3D" id="3.40.50.2000">
    <property type="entry name" value="Glycogen Phosphorylase B"/>
    <property type="match status" value="2"/>
</dbReference>
<dbReference type="EMBL" id="VRTY01000003">
    <property type="protein sequence ID" value="TXK52327.1"/>
    <property type="molecule type" value="Genomic_DNA"/>
</dbReference>
<sequence>MTKYDRWYHPYDIDDKYNRRVAYFSMEFGIHQALKTYSGGLGFLAGSHMRSAHDLRQNMIGIGILWKFGYYDQMRNEDQTMRVVFQKKFYSFLEDSGITVKVVVNGHPVFVKAMVLKPETFGTVPMYFLTTDIPENDYLARTITHKLYDVETNARISQSIVLGIGGAKVVDALGGTDIYHMNEGHALPLAFHLLEQFGGDVKELQKRMVFTTHTPEKAGNEEHDIQLLNRMSFFGNIPLEEARTLTGMHGPMFNHTLAALRLSKISNGVSQLHGKVAQHMWYENEGICDIKAITNAQNVPFWMDSVMMHACKNDNDELLTLRKRQMKMTLFEVVADQTGKLFDPNVLTIVWARRFAAYKRADLLMRDMNRFFDLLSRQDEPIQVIWAGKPYPYDYGAVEVFNKLVNFSYKRNNMAVLTGYEIELSRKLKQGSDVWLNTPRRPREASGTSGMTAAMNGSINFSVQDGWIPEFGVHGENSYLLPIVDTSLPDTLQDDQDYLNMMTVLEEEIIPTYYRNRPKWLSIVKKSMNDVVPMFDANRMAHEYYSLLYK</sequence>
<dbReference type="NCBIfam" id="TIGR02094">
    <property type="entry name" value="more_P_ylases"/>
    <property type="match status" value="2"/>
</dbReference>
<dbReference type="PANTHER" id="PTHR42655">
    <property type="entry name" value="GLYCOGEN PHOSPHORYLASE"/>
    <property type="match status" value="1"/>
</dbReference>
<accession>A0A5C8KCJ2</accession>
<dbReference type="PANTHER" id="PTHR42655:SF1">
    <property type="entry name" value="GLYCOGEN PHOSPHORYLASE"/>
    <property type="match status" value="1"/>
</dbReference>
<dbReference type="AlphaFoldDB" id="A0A5C8KCJ2"/>
<dbReference type="InterPro" id="IPR011834">
    <property type="entry name" value="Agluc_phsphrylas"/>
</dbReference>
<evidence type="ECO:0000313" key="2">
    <source>
        <dbReference type="EMBL" id="TXK52327.1"/>
    </source>
</evidence>
<dbReference type="InterPro" id="IPR000811">
    <property type="entry name" value="Glyco_trans_35"/>
</dbReference>
<dbReference type="InterPro" id="IPR052182">
    <property type="entry name" value="Glycogen/Maltodextrin_Phosph"/>
</dbReference>
<gene>
    <name evidence="2" type="primary">glgP</name>
    <name evidence="2" type="ORF">FVR03_01030</name>
</gene>
<organism evidence="2 3">
    <name type="scientific">Pontibacter qinzhouensis</name>
    <dbReference type="NCBI Taxonomy" id="2603253"/>
    <lineage>
        <taxon>Bacteria</taxon>
        <taxon>Pseudomonadati</taxon>
        <taxon>Bacteroidota</taxon>
        <taxon>Cytophagia</taxon>
        <taxon>Cytophagales</taxon>
        <taxon>Hymenobacteraceae</taxon>
        <taxon>Pontibacter</taxon>
    </lineage>
</organism>
<dbReference type="Pfam" id="PF00343">
    <property type="entry name" value="Phosphorylase"/>
    <property type="match status" value="1"/>
</dbReference>
<dbReference type="Proteomes" id="UP000321926">
    <property type="component" value="Unassembled WGS sequence"/>
</dbReference>
<dbReference type="SUPFAM" id="SSF53756">
    <property type="entry name" value="UDP-Glycosyltransferase/glycogen phosphorylase"/>
    <property type="match status" value="1"/>
</dbReference>
<name>A0A5C8KCJ2_9BACT</name>
<reference evidence="2 3" key="1">
    <citation type="submission" date="2019-08" db="EMBL/GenBank/DDBJ databases">
        <authorList>
            <person name="Shi S."/>
        </authorList>
    </citation>
    <scope>NUCLEOTIDE SEQUENCE [LARGE SCALE GENOMIC DNA]</scope>
    <source>
        <strain evidence="2 3">GY10130</strain>
    </source>
</reference>
<proteinExistence type="inferred from homology"/>
<dbReference type="RefSeq" id="WP_147919899.1">
    <property type="nucleotide sequence ID" value="NZ_VRTY01000003.1"/>
</dbReference>
<dbReference type="GO" id="GO:0005975">
    <property type="term" value="P:carbohydrate metabolic process"/>
    <property type="evidence" value="ECO:0007669"/>
    <property type="project" value="InterPro"/>
</dbReference>
<dbReference type="OrthoDB" id="9760804at2"/>